<sequence length="517" mass="57072">MHMNEDTNFKFRLAVTTMLLVFQAAIFTFDLLVSAIRSVLTVSIHIEYSGRNVKLSAEDCRQWWNFLQQLTAPVLFGFLGYVLIPIMVASNSRDRSHKCSNNTDAESYQLDADIGGDGIRIATWVQEIVLILVAIVGTFHSLATGAKEIGAGLAVTHTSLVCALLVQMVRNELSAADAIMGSMILDSQSNALSIQLTSKETLAARWQVCAIVLPCQVFGLIALPIIVHGFTKGDYPAIRPDHPVGLSCFKVFWWSWMDSCGGSSPKELSIFWAYYAYRCLAFAQCCYHSVRDTGRFHVAEKYRKPLDEITYPRLSLGQRPAALPPQRPQSEGDLPAESQSIPSEYGQYPATVTLMYMIHGFFALASLAAAETAFKEVDICPSSGFTSIGQIIAIVVASATIIRGLFLFVKMFVAREGIVNPFQVSWPLSLGAAKRLFKFGHRSTYHMTPEFRDVLMMGAQPMDSDNGSGTTNYNIKLGSILRSATDIDELEAITGRKNHPKTWQTISGKGAAFLWMN</sequence>
<keyword evidence="2" id="KW-0812">Transmembrane</keyword>
<feature type="transmembrane region" description="Helical" evidence="2">
    <location>
        <begin position="348"/>
        <end position="368"/>
    </location>
</feature>
<feature type="transmembrane region" description="Helical" evidence="2">
    <location>
        <begin position="66"/>
        <end position="88"/>
    </location>
</feature>
<keyword evidence="2" id="KW-0472">Membrane</keyword>
<feature type="transmembrane region" description="Helical" evidence="2">
    <location>
        <begin position="20"/>
        <end position="46"/>
    </location>
</feature>
<dbReference type="AlphaFoldDB" id="A0AA39ZXE5"/>
<evidence type="ECO:0000313" key="4">
    <source>
        <dbReference type="Proteomes" id="UP001172102"/>
    </source>
</evidence>
<dbReference type="EMBL" id="JAUKUA010000007">
    <property type="protein sequence ID" value="KAK0705418.1"/>
    <property type="molecule type" value="Genomic_DNA"/>
</dbReference>
<evidence type="ECO:0000313" key="3">
    <source>
        <dbReference type="EMBL" id="KAK0705418.1"/>
    </source>
</evidence>
<organism evidence="3 4">
    <name type="scientific">Lasiosphaeris hirsuta</name>
    <dbReference type="NCBI Taxonomy" id="260670"/>
    <lineage>
        <taxon>Eukaryota</taxon>
        <taxon>Fungi</taxon>
        <taxon>Dikarya</taxon>
        <taxon>Ascomycota</taxon>
        <taxon>Pezizomycotina</taxon>
        <taxon>Sordariomycetes</taxon>
        <taxon>Sordariomycetidae</taxon>
        <taxon>Sordariales</taxon>
        <taxon>Lasiosphaeriaceae</taxon>
        <taxon>Lasiosphaeris</taxon>
    </lineage>
</organism>
<keyword evidence="4" id="KW-1185">Reference proteome</keyword>
<reference evidence="3" key="1">
    <citation type="submission" date="2023-06" db="EMBL/GenBank/DDBJ databases">
        <title>Genome-scale phylogeny and comparative genomics of the fungal order Sordariales.</title>
        <authorList>
            <consortium name="Lawrence Berkeley National Laboratory"/>
            <person name="Hensen N."/>
            <person name="Bonometti L."/>
            <person name="Westerberg I."/>
            <person name="Brannstrom I.O."/>
            <person name="Guillou S."/>
            <person name="Cros-Aarteil S."/>
            <person name="Calhoun S."/>
            <person name="Haridas S."/>
            <person name="Kuo A."/>
            <person name="Mondo S."/>
            <person name="Pangilinan J."/>
            <person name="Riley R."/>
            <person name="Labutti K."/>
            <person name="Andreopoulos B."/>
            <person name="Lipzen A."/>
            <person name="Chen C."/>
            <person name="Yanf M."/>
            <person name="Daum C."/>
            <person name="Ng V."/>
            <person name="Clum A."/>
            <person name="Steindorff A."/>
            <person name="Ohm R."/>
            <person name="Martin F."/>
            <person name="Silar P."/>
            <person name="Natvig D."/>
            <person name="Lalanne C."/>
            <person name="Gautier V."/>
            <person name="Ament-Velasquez S.L."/>
            <person name="Kruys A."/>
            <person name="Hutchinson M.I."/>
            <person name="Powell A.J."/>
            <person name="Barry K."/>
            <person name="Miller A.N."/>
            <person name="Grigoriev I.V."/>
            <person name="Debuchy R."/>
            <person name="Gladieux P."/>
            <person name="Thoren M.H."/>
            <person name="Johannesson H."/>
        </authorList>
    </citation>
    <scope>NUCLEOTIDE SEQUENCE</scope>
    <source>
        <strain evidence="3">SMH4607-1</strain>
    </source>
</reference>
<protein>
    <submittedName>
        <fullName evidence="3">Uncharacterized protein</fullName>
    </submittedName>
</protein>
<comment type="caution">
    <text evidence="3">The sequence shown here is derived from an EMBL/GenBank/DDBJ whole genome shotgun (WGS) entry which is preliminary data.</text>
</comment>
<proteinExistence type="predicted"/>
<evidence type="ECO:0000256" key="2">
    <source>
        <dbReference type="SAM" id="Phobius"/>
    </source>
</evidence>
<keyword evidence="2" id="KW-1133">Transmembrane helix</keyword>
<accession>A0AA39ZXE5</accession>
<gene>
    <name evidence="3" type="ORF">B0H67DRAFT_558031</name>
</gene>
<feature type="region of interest" description="Disordered" evidence="1">
    <location>
        <begin position="321"/>
        <end position="342"/>
    </location>
</feature>
<evidence type="ECO:0000256" key="1">
    <source>
        <dbReference type="SAM" id="MobiDB-lite"/>
    </source>
</evidence>
<dbReference type="Proteomes" id="UP001172102">
    <property type="component" value="Unassembled WGS sequence"/>
</dbReference>
<feature type="transmembrane region" description="Helical" evidence="2">
    <location>
        <begin position="388"/>
        <end position="409"/>
    </location>
</feature>
<name>A0AA39ZXE5_9PEZI</name>